<organism evidence="2 3">
    <name type="scientific">Triticum urartu</name>
    <name type="common">Red wild einkorn</name>
    <name type="synonym">Crithodium urartu</name>
    <dbReference type="NCBI Taxonomy" id="4572"/>
    <lineage>
        <taxon>Eukaryota</taxon>
        <taxon>Viridiplantae</taxon>
        <taxon>Streptophyta</taxon>
        <taxon>Embryophyta</taxon>
        <taxon>Tracheophyta</taxon>
        <taxon>Spermatophyta</taxon>
        <taxon>Magnoliopsida</taxon>
        <taxon>Liliopsida</taxon>
        <taxon>Poales</taxon>
        <taxon>Poaceae</taxon>
        <taxon>BOP clade</taxon>
        <taxon>Pooideae</taxon>
        <taxon>Triticodae</taxon>
        <taxon>Triticeae</taxon>
        <taxon>Triticinae</taxon>
        <taxon>Triticum</taxon>
    </lineage>
</organism>
<evidence type="ECO:0000313" key="3">
    <source>
        <dbReference type="Proteomes" id="UP000015106"/>
    </source>
</evidence>
<name>A0A8R7V1Z2_TRIUA</name>
<dbReference type="AlphaFoldDB" id="A0A8R7V1Z2"/>
<keyword evidence="3" id="KW-1185">Reference proteome</keyword>
<evidence type="ECO:0000256" key="1">
    <source>
        <dbReference type="SAM" id="MobiDB-lite"/>
    </source>
</evidence>
<sequence>MHNLFCMVSELQLELPPIRHASREECSRPPLGQKKHSIGIGRQPSNKGAVAPPRNPLLISSNSICRLQISASSLLLIHPHERASNIGLLERGSSCKIRCYLLPSSMDGNLGRKPASTERRIDGKLENGIAPHAPEARLSLLSTY</sequence>
<reference evidence="3" key="1">
    <citation type="journal article" date="2013" name="Nature">
        <title>Draft genome of the wheat A-genome progenitor Triticum urartu.</title>
        <authorList>
            <person name="Ling H.Q."/>
            <person name="Zhao S."/>
            <person name="Liu D."/>
            <person name="Wang J."/>
            <person name="Sun H."/>
            <person name="Zhang C."/>
            <person name="Fan H."/>
            <person name="Li D."/>
            <person name="Dong L."/>
            <person name="Tao Y."/>
            <person name="Gao C."/>
            <person name="Wu H."/>
            <person name="Li Y."/>
            <person name="Cui Y."/>
            <person name="Guo X."/>
            <person name="Zheng S."/>
            <person name="Wang B."/>
            <person name="Yu K."/>
            <person name="Liang Q."/>
            <person name="Yang W."/>
            <person name="Lou X."/>
            <person name="Chen J."/>
            <person name="Feng M."/>
            <person name="Jian J."/>
            <person name="Zhang X."/>
            <person name="Luo G."/>
            <person name="Jiang Y."/>
            <person name="Liu J."/>
            <person name="Wang Z."/>
            <person name="Sha Y."/>
            <person name="Zhang B."/>
            <person name="Wu H."/>
            <person name="Tang D."/>
            <person name="Shen Q."/>
            <person name="Xue P."/>
            <person name="Zou S."/>
            <person name="Wang X."/>
            <person name="Liu X."/>
            <person name="Wang F."/>
            <person name="Yang Y."/>
            <person name="An X."/>
            <person name="Dong Z."/>
            <person name="Zhang K."/>
            <person name="Zhang X."/>
            <person name="Luo M.C."/>
            <person name="Dvorak J."/>
            <person name="Tong Y."/>
            <person name="Wang J."/>
            <person name="Yang H."/>
            <person name="Li Z."/>
            <person name="Wang D."/>
            <person name="Zhang A."/>
            <person name="Wang J."/>
        </authorList>
    </citation>
    <scope>NUCLEOTIDE SEQUENCE</scope>
    <source>
        <strain evidence="3">cv. G1812</strain>
    </source>
</reference>
<protein>
    <submittedName>
        <fullName evidence="2">Uncharacterized protein</fullName>
    </submittedName>
</protein>
<dbReference type="Gramene" id="TuG1812G0700000413.01.T01">
    <property type="protein sequence ID" value="TuG1812G0700000413.01.T01.cds296850"/>
    <property type="gene ID" value="TuG1812G0700000413.01"/>
</dbReference>
<feature type="region of interest" description="Disordered" evidence="1">
    <location>
        <begin position="24"/>
        <end position="53"/>
    </location>
</feature>
<dbReference type="EnsemblPlants" id="TuG1812G0700000413.01.T01">
    <property type="protein sequence ID" value="TuG1812G0700000413.01.T01.cds296850"/>
    <property type="gene ID" value="TuG1812G0700000413.01"/>
</dbReference>
<evidence type="ECO:0000313" key="2">
    <source>
        <dbReference type="EnsemblPlants" id="TuG1812G0700000413.01.T01.cds296850"/>
    </source>
</evidence>
<proteinExistence type="predicted"/>
<accession>A0A8R7V1Z2</accession>
<reference evidence="2" key="3">
    <citation type="submission" date="2022-06" db="UniProtKB">
        <authorList>
            <consortium name="EnsemblPlants"/>
        </authorList>
    </citation>
    <scope>IDENTIFICATION</scope>
</reference>
<dbReference type="Proteomes" id="UP000015106">
    <property type="component" value="Chromosome 7"/>
</dbReference>
<reference evidence="2" key="2">
    <citation type="submission" date="2018-03" db="EMBL/GenBank/DDBJ databases">
        <title>The Triticum urartu genome reveals the dynamic nature of wheat genome evolution.</title>
        <authorList>
            <person name="Ling H."/>
            <person name="Ma B."/>
            <person name="Shi X."/>
            <person name="Liu H."/>
            <person name="Dong L."/>
            <person name="Sun H."/>
            <person name="Cao Y."/>
            <person name="Gao Q."/>
            <person name="Zheng S."/>
            <person name="Li Y."/>
            <person name="Yu Y."/>
            <person name="Du H."/>
            <person name="Qi M."/>
            <person name="Li Y."/>
            <person name="Yu H."/>
            <person name="Cui Y."/>
            <person name="Wang N."/>
            <person name="Chen C."/>
            <person name="Wu H."/>
            <person name="Zhao Y."/>
            <person name="Zhang J."/>
            <person name="Li Y."/>
            <person name="Zhou W."/>
            <person name="Zhang B."/>
            <person name="Hu W."/>
            <person name="Eijk M."/>
            <person name="Tang J."/>
            <person name="Witsenboer H."/>
            <person name="Zhao S."/>
            <person name="Li Z."/>
            <person name="Zhang A."/>
            <person name="Wang D."/>
            <person name="Liang C."/>
        </authorList>
    </citation>
    <scope>NUCLEOTIDE SEQUENCE [LARGE SCALE GENOMIC DNA]</scope>
    <source>
        <strain evidence="2">cv. G1812</strain>
    </source>
</reference>